<keyword evidence="2" id="KW-0819">tRNA processing</keyword>
<dbReference type="PANTHER" id="PTHR11142">
    <property type="entry name" value="PSEUDOURIDYLATE SYNTHASE"/>
    <property type="match status" value="1"/>
</dbReference>
<organism evidence="6">
    <name type="scientific">freshwater metagenome</name>
    <dbReference type="NCBI Taxonomy" id="449393"/>
    <lineage>
        <taxon>unclassified sequences</taxon>
        <taxon>metagenomes</taxon>
        <taxon>ecological metagenomes</taxon>
    </lineage>
</organism>
<feature type="domain" description="Pseudouridine synthase I TruA alpha/beta" evidence="4">
    <location>
        <begin position="156"/>
        <end position="256"/>
    </location>
</feature>
<dbReference type="InterPro" id="IPR001406">
    <property type="entry name" value="PsdUridine_synth_TruA"/>
</dbReference>
<name>A0A6J6JCA9_9ZZZZ</name>
<evidence type="ECO:0000313" key="5">
    <source>
        <dbReference type="EMBL" id="CAB4569025.1"/>
    </source>
</evidence>
<dbReference type="EMBL" id="CAEZTM010000020">
    <property type="protein sequence ID" value="CAB4569025.1"/>
    <property type="molecule type" value="Genomic_DNA"/>
</dbReference>
<evidence type="ECO:0000256" key="1">
    <source>
        <dbReference type="ARBA" id="ARBA00009375"/>
    </source>
</evidence>
<evidence type="ECO:0000256" key="2">
    <source>
        <dbReference type="ARBA" id="ARBA00022694"/>
    </source>
</evidence>
<dbReference type="Gene3D" id="3.30.70.580">
    <property type="entry name" value="Pseudouridine synthase I, catalytic domain, N-terminal subdomain"/>
    <property type="match status" value="1"/>
</dbReference>
<dbReference type="CDD" id="cd02570">
    <property type="entry name" value="PseudoU_synth_EcTruA"/>
    <property type="match status" value="1"/>
</dbReference>
<proteinExistence type="inferred from homology"/>
<dbReference type="PANTHER" id="PTHR11142:SF0">
    <property type="entry name" value="TRNA PSEUDOURIDINE SYNTHASE-LIKE 1"/>
    <property type="match status" value="1"/>
</dbReference>
<dbReference type="PIRSF" id="PIRSF001430">
    <property type="entry name" value="tRNA_psdUrid_synth"/>
    <property type="match status" value="1"/>
</dbReference>
<dbReference type="InterPro" id="IPR020095">
    <property type="entry name" value="PsdUridine_synth_TruA_C"/>
</dbReference>
<dbReference type="Gene3D" id="3.30.70.660">
    <property type="entry name" value="Pseudouridine synthase I, catalytic domain, C-terminal subdomain"/>
    <property type="match status" value="1"/>
</dbReference>
<protein>
    <submittedName>
        <fullName evidence="6">Unannotated protein</fullName>
    </submittedName>
</protein>
<dbReference type="SUPFAM" id="SSF55120">
    <property type="entry name" value="Pseudouridine synthase"/>
    <property type="match status" value="1"/>
</dbReference>
<dbReference type="AlphaFoldDB" id="A0A6J6JCA9"/>
<dbReference type="InterPro" id="IPR020094">
    <property type="entry name" value="TruA/RsuA/RluB/E/F_N"/>
</dbReference>
<dbReference type="HAMAP" id="MF_00171">
    <property type="entry name" value="TruA"/>
    <property type="match status" value="1"/>
</dbReference>
<dbReference type="Pfam" id="PF01416">
    <property type="entry name" value="PseudoU_synth_1"/>
    <property type="match status" value="1"/>
</dbReference>
<dbReference type="GO" id="GO:0031119">
    <property type="term" value="P:tRNA pseudouridine synthesis"/>
    <property type="evidence" value="ECO:0007669"/>
    <property type="project" value="TreeGrafter"/>
</dbReference>
<keyword evidence="3" id="KW-0413">Isomerase</keyword>
<dbReference type="GO" id="GO:0003723">
    <property type="term" value="F:RNA binding"/>
    <property type="evidence" value="ECO:0007669"/>
    <property type="project" value="InterPro"/>
</dbReference>
<dbReference type="EMBL" id="CAEZVY010000005">
    <property type="protein sequence ID" value="CAB4634520.1"/>
    <property type="molecule type" value="Genomic_DNA"/>
</dbReference>
<accession>A0A6J6JCA9</accession>
<evidence type="ECO:0000256" key="3">
    <source>
        <dbReference type="ARBA" id="ARBA00023235"/>
    </source>
</evidence>
<sequence>MRTRLRIDLAYAGGGYSGWGIQPRLKTVQNELEQALATTLRIDRSLVRTVVAGRTDAGVHALGQVCHFDLPEGVELTSAGLANLGKKVQGALRQEPITINRISLAPEGFDARFSPLWRTYQYRIADSQAVNNPLHRAFTVQSTYPFDFPAMVELGRQLVGLHDWAAFCRPRVGATTIRELQSYEWVRDHDGVMVATITSDAFCHSMVRALVGAAVSVGRGKLTIAQVLAIREAKKRTSDFVIMPPHGLALVHVAYPEDSELAERAALTRNKRAADPD</sequence>
<reference evidence="6" key="1">
    <citation type="submission" date="2020-05" db="EMBL/GenBank/DDBJ databases">
        <authorList>
            <person name="Chiriac C."/>
            <person name="Salcher M."/>
            <person name="Ghai R."/>
            <person name="Kavagutti S V."/>
        </authorList>
    </citation>
    <scope>NUCLEOTIDE SEQUENCE</scope>
</reference>
<comment type="similarity">
    <text evidence="1">Belongs to the tRNA pseudouridine synthase TruA family.</text>
</comment>
<dbReference type="InterPro" id="IPR020097">
    <property type="entry name" value="PsdUridine_synth_TruA_a/b_dom"/>
</dbReference>
<evidence type="ECO:0000313" key="6">
    <source>
        <dbReference type="EMBL" id="CAB4634520.1"/>
    </source>
</evidence>
<dbReference type="GO" id="GO:0009982">
    <property type="term" value="F:pseudouridine synthase activity"/>
    <property type="evidence" value="ECO:0007669"/>
    <property type="project" value="InterPro"/>
</dbReference>
<evidence type="ECO:0000259" key="4">
    <source>
        <dbReference type="Pfam" id="PF01416"/>
    </source>
</evidence>
<gene>
    <name evidence="5" type="ORF">UFOPK1684_00591</name>
    <name evidence="6" type="ORF">UFOPK2158_00092</name>
</gene>
<dbReference type="InterPro" id="IPR020103">
    <property type="entry name" value="PsdUridine_synth_cat_dom_sf"/>
</dbReference>